<evidence type="ECO:0000313" key="1">
    <source>
        <dbReference type="EMBL" id="SVC36598.1"/>
    </source>
</evidence>
<dbReference type="InterPro" id="IPR037068">
    <property type="entry name" value="DNA_primase_core_N_sf"/>
</dbReference>
<protein>
    <submittedName>
        <fullName evidence="1">Uncharacterized protein</fullName>
    </submittedName>
</protein>
<proteinExistence type="predicted"/>
<sequence length="214" mass="24411">MSPSKIQETLISLGYKLSDRGVYWQTNAVFRNGDNQTALQIYKNTGVWKDYVQDTSFSPFKRLIEATLGTNDKSVVDKYLNDEDAGLLYLKKTATAPKIEMEEIYGNDMLERLLPHYKFYNDKGVSTEILQELKGGLATTGQLNQRFVFPILNELNQIHGFSGRDMKLNPSKSRPKWKHIGKKKNWIYPFYANSKTQEAIRSSGTVVLVESIGD</sequence>
<feature type="non-terminal residue" evidence="1">
    <location>
        <position position="214"/>
    </location>
</feature>
<dbReference type="EMBL" id="UINC01087323">
    <property type="protein sequence ID" value="SVC36598.1"/>
    <property type="molecule type" value="Genomic_DNA"/>
</dbReference>
<dbReference type="SUPFAM" id="SSF56731">
    <property type="entry name" value="DNA primase core"/>
    <property type="match status" value="1"/>
</dbReference>
<dbReference type="Gene3D" id="3.90.980.10">
    <property type="entry name" value="DNA primase, catalytic core, N-terminal domain"/>
    <property type="match status" value="1"/>
</dbReference>
<gene>
    <name evidence="1" type="ORF">METZ01_LOCUS289452</name>
</gene>
<dbReference type="AlphaFoldDB" id="A0A382LIJ6"/>
<reference evidence="1" key="1">
    <citation type="submission" date="2018-05" db="EMBL/GenBank/DDBJ databases">
        <authorList>
            <person name="Lanie J.A."/>
            <person name="Ng W.-L."/>
            <person name="Kazmierczak K.M."/>
            <person name="Andrzejewski T.M."/>
            <person name="Davidsen T.M."/>
            <person name="Wayne K.J."/>
            <person name="Tettelin H."/>
            <person name="Glass J.I."/>
            <person name="Rusch D."/>
            <person name="Podicherti R."/>
            <person name="Tsui H.-C.T."/>
            <person name="Winkler M.E."/>
        </authorList>
    </citation>
    <scope>NUCLEOTIDE SEQUENCE</scope>
</reference>
<accession>A0A382LIJ6</accession>
<organism evidence="1">
    <name type="scientific">marine metagenome</name>
    <dbReference type="NCBI Taxonomy" id="408172"/>
    <lineage>
        <taxon>unclassified sequences</taxon>
        <taxon>metagenomes</taxon>
        <taxon>ecological metagenomes</taxon>
    </lineage>
</organism>
<name>A0A382LIJ6_9ZZZZ</name>